<dbReference type="NCBIfam" id="NF011441">
    <property type="entry name" value="PRK14869.1-3"/>
    <property type="match status" value="1"/>
</dbReference>
<dbReference type="Pfam" id="PF02833">
    <property type="entry name" value="DHHA2"/>
    <property type="match status" value="1"/>
</dbReference>
<proteinExistence type="predicted"/>
<evidence type="ECO:0000256" key="3">
    <source>
        <dbReference type="ARBA" id="ARBA00022723"/>
    </source>
</evidence>
<dbReference type="SUPFAM" id="SSF64182">
    <property type="entry name" value="DHH phosphoesterases"/>
    <property type="match status" value="1"/>
</dbReference>
<dbReference type="InterPro" id="IPR004097">
    <property type="entry name" value="DHHA2"/>
</dbReference>
<protein>
    <recommendedName>
        <fullName evidence="2">inorganic diphosphatase</fullName>
        <ecNumber evidence="2">3.6.1.1</ecNumber>
    </recommendedName>
    <alternativeName>
        <fullName evidence="6">Pyrophosphate phospho-hydrolase</fullName>
    </alternativeName>
</protein>
<dbReference type="EC" id="3.6.1.1" evidence="2"/>
<dbReference type="InterPro" id="IPR038763">
    <property type="entry name" value="DHH_sf"/>
</dbReference>
<keyword evidence="3" id="KW-0479">Metal-binding</keyword>
<dbReference type="InterPro" id="IPR028979">
    <property type="entry name" value="Ser_kin/Pase_Hpr-like_N_sf"/>
</dbReference>
<dbReference type="Gene3D" id="3.40.1390.20">
    <property type="entry name" value="HprK N-terminal domain-like"/>
    <property type="match status" value="1"/>
</dbReference>
<dbReference type="Gene3D" id="3.10.310.20">
    <property type="entry name" value="DHHA2 domain"/>
    <property type="match status" value="1"/>
</dbReference>
<dbReference type="InterPro" id="IPR000644">
    <property type="entry name" value="CBS_dom"/>
</dbReference>
<comment type="cofactor">
    <cofactor evidence="1">
        <name>Mn(2+)</name>
        <dbReference type="ChEBI" id="CHEBI:29035"/>
    </cofactor>
</comment>
<dbReference type="Pfam" id="PF00571">
    <property type="entry name" value="CBS"/>
    <property type="match status" value="2"/>
</dbReference>
<dbReference type="PROSITE" id="PS51371">
    <property type="entry name" value="CBS"/>
    <property type="match status" value="2"/>
</dbReference>
<dbReference type="NCBIfam" id="NF011443">
    <property type="entry name" value="PRK14869.1-5"/>
    <property type="match status" value="1"/>
</dbReference>
<evidence type="ECO:0000313" key="10">
    <source>
        <dbReference type="EMBL" id="NVF12220.1"/>
    </source>
</evidence>
<evidence type="ECO:0000256" key="8">
    <source>
        <dbReference type="PROSITE-ProRule" id="PRU00703"/>
    </source>
</evidence>
<evidence type="ECO:0000313" key="11">
    <source>
        <dbReference type="Proteomes" id="UP000540919"/>
    </source>
</evidence>
<dbReference type="Proteomes" id="UP000540919">
    <property type="component" value="Unassembled WGS sequence"/>
</dbReference>
<evidence type="ECO:0000256" key="7">
    <source>
        <dbReference type="ARBA" id="ARBA00047820"/>
    </source>
</evidence>
<comment type="catalytic activity">
    <reaction evidence="7">
        <text>diphosphate + H2O = 2 phosphate + H(+)</text>
        <dbReference type="Rhea" id="RHEA:24576"/>
        <dbReference type="ChEBI" id="CHEBI:15377"/>
        <dbReference type="ChEBI" id="CHEBI:15378"/>
        <dbReference type="ChEBI" id="CHEBI:33019"/>
        <dbReference type="ChEBI" id="CHEBI:43474"/>
        <dbReference type="EC" id="3.6.1.1"/>
    </reaction>
</comment>
<dbReference type="Gene3D" id="3.10.580.10">
    <property type="entry name" value="CBS-domain"/>
    <property type="match status" value="1"/>
</dbReference>
<evidence type="ECO:0000256" key="5">
    <source>
        <dbReference type="ARBA" id="ARBA00023211"/>
    </source>
</evidence>
<name>A0ABX2NC76_9FIRM</name>
<dbReference type="PANTHER" id="PTHR12112:SF22">
    <property type="entry name" value="MANGANESE-DEPENDENT INORGANIC PYROPHOSPHATASE-RELATED"/>
    <property type="match status" value="1"/>
</dbReference>
<dbReference type="RefSeq" id="WP_176270081.1">
    <property type="nucleotide sequence ID" value="NZ_JABVBA010000011.1"/>
</dbReference>
<evidence type="ECO:0000256" key="4">
    <source>
        <dbReference type="ARBA" id="ARBA00022801"/>
    </source>
</evidence>
<evidence type="ECO:0000256" key="6">
    <source>
        <dbReference type="ARBA" id="ARBA00032535"/>
    </source>
</evidence>
<comment type="caution">
    <text evidence="10">The sequence shown here is derived from an EMBL/GenBank/DDBJ whole genome shotgun (WGS) entry which is preliminary data.</text>
</comment>
<keyword evidence="5" id="KW-0464">Manganese</keyword>
<dbReference type="SMART" id="SM01131">
    <property type="entry name" value="DHHA2"/>
    <property type="match status" value="1"/>
</dbReference>
<keyword evidence="8" id="KW-0129">CBS domain</keyword>
<dbReference type="Pfam" id="PF07085">
    <property type="entry name" value="DRTGG"/>
    <property type="match status" value="1"/>
</dbReference>
<dbReference type="Pfam" id="PF01368">
    <property type="entry name" value="DHH"/>
    <property type="match status" value="1"/>
</dbReference>
<accession>A0ABX2NC76</accession>
<dbReference type="NCBIfam" id="NF003877">
    <property type="entry name" value="PRK05427.1"/>
    <property type="match status" value="1"/>
</dbReference>
<dbReference type="InterPro" id="IPR038222">
    <property type="entry name" value="DHHA2_dom_sf"/>
</dbReference>
<dbReference type="GO" id="GO:0004427">
    <property type="term" value="F:inorganic diphosphate phosphatase activity"/>
    <property type="evidence" value="ECO:0007669"/>
    <property type="project" value="UniProtKB-EC"/>
</dbReference>
<dbReference type="InterPro" id="IPR046342">
    <property type="entry name" value="CBS_dom_sf"/>
</dbReference>
<keyword evidence="4 10" id="KW-0378">Hydrolase</keyword>
<evidence type="ECO:0000259" key="9">
    <source>
        <dbReference type="PROSITE" id="PS51371"/>
    </source>
</evidence>
<gene>
    <name evidence="10" type="ORF">HV819_09665</name>
</gene>
<dbReference type="Gene3D" id="3.90.1640.10">
    <property type="entry name" value="inorganic pyrophosphatase (n-terminal core)"/>
    <property type="match status" value="1"/>
</dbReference>
<reference evidence="10 11" key="1">
    <citation type="submission" date="2020-06" db="EMBL/GenBank/DDBJ databases">
        <title>Anaerococcus sp. nov., isolated form swine feces.</title>
        <authorList>
            <person name="Yu S."/>
        </authorList>
    </citation>
    <scope>NUCLEOTIDE SEQUENCE [LARGE SCALE GENOMIC DNA]</scope>
    <source>
        <strain evidence="10 11">AGMB00486</strain>
    </source>
</reference>
<feature type="domain" description="CBS" evidence="9">
    <location>
        <begin position="254"/>
        <end position="311"/>
    </location>
</feature>
<sequence length="551" mass="62067">MKDTVYITGHKNPDTDSICSALAYANLKNRLGETNAIPIRLGHINQETQFVLDYFGMKAPIFKDSMKLQIKDINYDNSYNVDESLPIRHAWSIIQENKLNSLFVVDEREKLIGVASLSNLTHSYMEVWDDKIIGRTHTSLENIADVLSAKVIVNPENPREFTGKMMVFAMNEKDSPQNDLIGDGDLVITGNRREAQEYLLERNVSLIILTNGSDISEDLKEMAKNNHITIISTEYDTFMTARLLPMSIPIANVMSTENIVYFTPDDTVDTVRELMGKTRFRSYPILDTRGRVLGAISRYHLITDDKKKLILVDHNERNQSIDDIDYAEIVEIIDHHRVANVVTNSPLFFRAEPVGSTATIVAKMFFESGIRPSKDIAGILSAAIISDTLLFRSPTTTETDKRILKRLTKIADLDEEDFAMKMFKAGTSLKNKSPEDLIEGDVKAFTIGEDKIRVGQVMTMNPEELEPIKEELEELMKEKISSKGENTFVLVLTDIFNKKSELLVVGNYLSDIENVFGNKVKNGTISAPGVLSRKKQVIPKITEAIVNSHNN</sequence>
<dbReference type="InterPro" id="IPR010766">
    <property type="entry name" value="DRTGG"/>
</dbReference>
<dbReference type="PANTHER" id="PTHR12112">
    <property type="entry name" value="BNIP - RELATED"/>
    <property type="match status" value="1"/>
</dbReference>
<keyword evidence="11" id="KW-1185">Reference proteome</keyword>
<evidence type="ECO:0000256" key="1">
    <source>
        <dbReference type="ARBA" id="ARBA00001936"/>
    </source>
</evidence>
<organism evidence="10 11">
    <name type="scientific">Anaerococcus faecalis</name>
    <dbReference type="NCBI Taxonomy" id="2742993"/>
    <lineage>
        <taxon>Bacteria</taxon>
        <taxon>Bacillati</taxon>
        <taxon>Bacillota</taxon>
        <taxon>Tissierellia</taxon>
        <taxon>Tissierellales</taxon>
        <taxon>Peptoniphilaceae</taxon>
        <taxon>Anaerococcus</taxon>
    </lineage>
</organism>
<dbReference type="SMART" id="SM00116">
    <property type="entry name" value="CBS"/>
    <property type="match status" value="2"/>
</dbReference>
<dbReference type="InterPro" id="IPR001667">
    <property type="entry name" value="DDH_dom"/>
</dbReference>
<dbReference type="SUPFAM" id="SSF75138">
    <property type="entry name" value="HprK N-terminal domain-like"/>
    <property type="match status" value="1"/>
</dbReference>
<dbReference type="EMBL" id="JABVBA010000011">
    <property type="protein sequence ID" value="NVF12220.1"/>
    <property type="molecule type" value="Genomic_DNA"/>
</dbReference>
<evidence type="ECO:0000256" key="2">
    <source>
        <dbReference type="ARBA" id="ARBA00012146"/>
    </source>
</evidence>
<feature type="domain" description="CBS" evidence="9">
    <location>
        <begin position="73"/>
        <end position="131"/>
    </location>
</feature>
<dbReference type="NCBIfam" id="NF011442">
    <property type="entry name" value="PRK14869.1-4"/>
    <property type="match status" value="1"/>
</dbReference>
<dbReference type="SUPFAM" id="SSF54631">
    <property type="entry name" value="CBS-domain pair"/>
    <property type="match status" value="1"/>
</dbReference>